<gene>
    <name evidence="3" type="ORF">LMG7053_04205</name>
</gene>
<protein>
    <recommendedName>
        <fullName evidence="2">Nitroreductase domain-containing protein</fullName>
    </recommendedName>
</protein>
<feature type="compositionally biased region" description="Low complexity" evidence="1">
    <location>
        <begin position="1"/>
        <end position="24"/>
    </location>
</feature>
<dbReference type="InterPro" id="IPR052544">
    <property type="entry name" value="Bacteriocin_Proc_Enz"/>
</dbReference>
<accession>A0ABM8M100</accession>
<dbReference type="PANTHER" id="PTHR43745:SF2">
    <property type="entry name" value="NITROREDUCTASE MJ1384-RELATED"/>
    <property type="match status" value="1"/>
</dbReference>
<evidence type="ECO:0000256" key="1">
    <source>
        <dbReference type="SAM" id="MobiDB-lite"/>
    </source>
</evidence>
<dbReference type="Pfam" id="PF00881">
    <property type="entry name" value="Nitroreductase"/>
    <property type="match status" value="1"/>
</dbReference>
<feature type="region of interest" description="Disordered" evidence="1">
    <location>
        <begin position="1"/>
        <end position="26"/>
    </location>
</feature>
<feature type="domain" description="Nitroreductase" evidence="2">
    <location>
        <begin position="50"/>
        <end position="213"/>
    </location>
</feature>
<sequence>MTPFSSGKDPGAAGSASGPEPASARALATPMALPAPRTDGGMPLQSALKLRRSVRSYSSALLSPQQLSDLLWSACGVNRDTGDRTAPFWRHRIVLDVYVLQGDGVTIYDPVRHALLPHLKADLRKAAGQQDFVGTAPLELVYVAHGEKMADITTVERHLYASVDAAFIGQNVYLYCASANLGTVFRGAVDAVRLGRELQLPESDFVTFAQTVGFALP</sequence>
<dbReference type="GeneID" id="55560536"/>
<dbReference type="Proteomes" id="UP000494161">
    <property type="component" value="Unassembled WGS sequence"/>
</dbReference>
<dbReference type="EMBL" id="CADILJ010000048">
    <property type="protein sequence ID" value="CAB3953864.1"/>
    <property type="molecule type" value="Genomic_DNA"/>
</dbReference>
<reference evidence="3 4" key="1">
    <citation type="submission" date="2020-04" db="EMBL/GenBank/DDBJ databases">
        <authorList>
            <person name="De Canck E."/>
        </authorList>
    </citation>
    <scope>NUCLEOTIDE SEQUENCE [LARGE SCALE GENOMIC DNA]</scope>
    <source>
        <strain evidence="3 4">LMG 7053</strain>
    </source>
</reference>
<dbReference type="RefSeq" id="WP_082878696.1">
    <property type="nucleotide sequence ID" value="NZ_CADILJ010000048.1"/>
</dbReference>
<proteinExistence type="predicted"/>
<name>A0ABM8M100_9BURK</name>
<dbReference type="PANTHER" id="PTHR43745">
    <property type="entry name" value="NITROREDUCTASE MJ1384-RELATED"/>
    <property type="match status" value="1"/>
</dbReference>
<dbReference type="SUPFAM" id="SSF55469">
    <property type="entry name" value="FMN-dependent nitroreductase-like"/>
    <property type="match status" value="1"/>
</dbReference>
<keyword evidence="4" id="KW-1185">Reference proteome</keyword>
<dbReference type="Gene3D" id="3.40.109.10">
    <property type="entry name" value="NADH Oxidase"/>
    <property type="match status" value="1"/>
</dbReference>
<comment type="caution">
    <text evidence="3">The sequence shown here is derived from an EMBL/GenBank/DDBJ whole genome shotgun (WGS) entry which is preliminary data.</text>
</comment>
<evidence type="ECO:0000259" key="2">
    <source>
        <dbReference type="Pfam" id="PF00881"/>
    </source>
</evidence>
<evidence type="ECO:0000313" key="4">
    <source>
        <dbReference type="Proteomes" id="UP000494161"/>
    </source>
</evidence>
<organism evidence="3 4">
    <name type="scientific">Achromobacter ruhlandii</name>
    <dbReference type="NCBI Taxonomy" id="72557"/>
    <lineage>
        <taxon>Bacteria</taxon>
        <taxon>Pseudomonadati</taxon>
        <taxon>Pseudomonadota</taxon>
        <taxon>Betaproteobacteria</taxon>
        <taxon>Burkholderiales</taxon>
        <taxon>Alcaligenaceae</taxon>
        <taxon>Achromobacter</taxon>
    </lineage>
</organism>
<dbReference type="InterPro" id="IPR000415">
    <property type="entry name" value="Nitroreductase-like"/>
</dbReference>
<evidence type="ECO:0000313" key="3">
    <source>
        <dbReference type="EMBL" id="CAB3953864.1"/>
    </source>
</evidence>
<dbReference type="InterPro" id="IPR029479">
    <property type="entry name" value="Nitroreductase"/>
</dbReference>